<dbReference type="PROSITE" id="PS50983">
    <property type="entry name" value="FE_B12_PBP"/>
    <property type="match status" value="1"/>
</dbReference>
<dbReference type="PANTHER" id="PTHR30535:SF34">
    <property type="entry name" value="MOLYBDATE-BINDING PROTEIN MOLA"/>
    <property type="match status" value="1"/>
</dbReference>
<dbReference type="InterPro" id="IPR054828">
    <property type="entry name" value="Vit_B12_bind_prot"/>
</dbReference>
<protein>
    <submittedName>
        <fullName evidence="6">ABC transporter substrate-binding protein</fullName>
    </submittedName>
</protein>
<dbReference type="NCBIfam" id="NF038402">
    <property type="entry name" value="TroA_like"/>
    <property type="match status" value="1"/>
</dbReference>
<evidence type="ECO:0000256" key="1">
    <source>
        <dbReference type="ARBA" id="ARBA00008814"/>
    </source>
</evidence>
<feature type="region of interest" description="Disordered" evidence="3">
    <location>
        <begin position="28"/>
        <end position="48"/>
    </location>
</feature>
<dbReference type="Pfam" id="PF01497">
    <property type="entry name" value="Peripla_BP_2"/>
    <property type="match status" value="1"/>
</dbReference>
<comment type="caution">
    <text evidence="6">The sequence shown here is derived from an EMBL/GenBank/DDBJ whole genome shotgun (WGS) entry which is preliminary data.</text>
</comment>
<evidence type="ECO:0000313" key="6">
    <source>
        <dbReference type="EMBL" id="HIX66361.1"/>
    </source>
</evidence>
<feature type="domain" description="Fe/B12 periplasmic-binding" evidence="5">
    <location>
        <begin position="60"/>
        <end position="309"/>
    </location>
</feature>
<organism evidence="6 7">
    <name type="scientific">Candidatus Anaerotruncus excrementipullorum</name>
    <dbReference type="NCBI Taxonomy" id="2838465"/>
    <lineage>
        <taxon>Bacteria</taxon>
        <taxon>Bacillati</taxon>
        <taxon>Bacillota</taxon>
        <taxon>Clostridia</taxon>
        <taxon>Eubacteriales</taxon>
        <taxon>Oscillospiraceae</taxon>
        <taxon>Anaerotruncus</taxon>
    </lineage>
</organism>
<reference evidence="6" key="1">
    <citation type="journal article" date="2021" name="PeerJ">
        <title>Extensive microbial diversity within the chicken gut microbiome revealed by metagenomics and culture.</title>
        <authorList>
            <person name="Gilroy R."/>
            <person name="Ravi A."/>
            <person name="Getino M."/>
            <person name="Pursley I."/>
            <person name="Horton D.L."/>
            <person name="Alikhan N.F."/>
            <person name="Baker D."/>
            <person name="Gharbi K."/>
            <person name="Hall N."/>
            <person name="Watson M."/>
            <person name="Adriaenssens E.M."/>
            <person name="Foster-Nyarko E."/>
            <person name="Jarju S."/>
            <person name="Secka A."/>
            <person name="Antonio M."/>
            <person name="Oren A."/>
            <person name="Chaudhuri R.R."/>
            <person name="La Ragione R."/>
            <person name="Hildebrand F."/>
            <person name="Pallen M.J."/>
        </authorList>
    </citation>
    <scope>NUCLEOTIDE SEQUENCE</scope>
    <source>
        <strain evidence="6">CHK188-5543</strain>
    </source>
</reference>
<evidence type="ECO:0000259" key="5">
    <source>
        <dbReference type="PROSITE" id="PS50983"/>
    </source>
</evidence>
<dbReference type="GO" id="GO:0071281">
    <property type="term" value="P:cellular response to iron ion"/>
    <property type="evidence" value="ECO:0007669"/>
    <property type="project" value="TreeGrafter"/>
</dbReference>
<feature type="chain" id="PRO_5038823107" evidence="4">
    <location>
        <begin position="22"/>
        <end position="312"/>
    </location>
</feature>
<comment type="similarity">
    <text evidence="1">Belongs to the bacterial solute-binding protein 8 family.</text>
</comment>
<reference evidence="6" key="2">
    <citation type="submission" date="2021-04" db="EMBL/GenBank/DDBJ databases">
        <authorList>
            <person name="Gilroy R."/>
        </authorList>
    </citation>
    <scope>NUCLEOTIDE SEQUENCE</scope>
    <source>
        <strain evidence="6">CHK188-5543</strain>
    </source>
</reference>
<evidence type="ECO:0000313" key="7">
    <source>
        <dbReference type="Proteomes" id="UP000886800"/>
    </source>
</evidence>
<dbReference type="InterPro" id="IPR002491">
    <property type="entry name" value="ABC_transptr_periplasmic_BD"/>
</dbReference>
<dbReference type="SUPFAM" id="SSF53807">
    <property type="entry name" value="Helical backbone' metal receptor"/>
    <property type="match status" value="1"/>
</dbReference>
<proteinExistence type="inferred from homology"/>
<keyword evidence="2 4" id="KW-0732">Signal</keyword>
<name>A0A9D1WT49_9FIRM</name>
<gene>
    <name evidence="6" type="ORF">H9736_08950</name>
</gene>
<dbReference type="PROSITE" id="PS51257">
    <property type="entry name" value="PROKAR_LIPOPROTEIN"/>
    <property type="match status" value="1"/>
</dbReference>
<sequence>MKRWFALVLGLLLLVGLGACKGEEAPASSAASAAPQSEPEPDPNWPAQVGELTLESQPQQVISLSPALTELVYELEGEALLAGVSSYCDYPKEALDLPDCGSALLPDRETIQELAPQLVLASAPLSPEDTQWLAELGAQVLVVERADSVDGIGENYRMVSTALYGKEAGPKRAEEVFGQLEARYLTLQAAAQGVTQPVSGIYLRQAPLVMATGDTLEGELLEAIGVSNDAAAYSDWQYPADQAVNLYPDLVFYAQEIGEAYFATTQIYSTTDAYLQGRLYPVDPLPLERQSGRMWEVLEGMFQAAYPELGGR</sequence>
<evidence type="ECO:0000256" key="3">
    <source>
        <dbReference type="SAM" id="MobiDB-lite"/>
    </source>
</evidence>
<dbReference type="Gene3D" id="3.40.50.1980">
    <property type="entry name" value="Nitrogenase molybdenum iron protein domain"/>
    <property type="match status" value="2"/>
</dbReference>
<accession>A0A9D1WT49</accession>
<feature type="signal peptide" evidence="4">
    <location>
        <begin position="1"/>
        <end position="21"/>
    </location>
</feature>
<evidence type="ECO:0000256" key="4">
    <source>
        <dbReference type="SAM" id="SignalP"/>
    </source>
</evidence>
<dbReference type="PANTHER" id="PTHR30535">
    <property type="entry name" value="VITAMIN B12-BINDING PROTEIN"/>
    <property type="match status" value="1"/>
</dbReference>
<evidence type="ECO:0000256" key="2">
    <source>
        <dbReference type="ARBA" id="ARBA00022729"/>
    </source>
</evidence>
<feature type="compositionally biased region" description="Low complexity" evidence="3">
    <location>
        <begin position="28"/>
        <end position="37"/>
    </location>
</feature>
<dbReference type="InterPro" id="IPR050902">
    <property type="entry name" value="ABC_Transporter_SBP"/>
</dbReference>
<dbReference type="EMBL" id="DXES01000188">
    <property type="protein sequence ID" value="HIX66361.1"/>
    <property type="molecule type" value="Genomic_DNA"/>
</dbReference>
<dbReference type="Proteomes" id="UP000886800">
    <property type="component" value="Unassembled WGS sequence"/>
</dbReference>
<dbReference type="AlphaFoldDB" id="A0A9D1WT49"/>